<sequence length="1058" mass="122611">MSLMPSDEVALLNDGRYKNFIANLERVLKQFEYSSEWADLITNLVKVKKTIESYPKFLSIPKRITLSKRLAQCLHPALPSGVHLKTLEVYETIFRMIGKRNLQRDIIIYSCGLFPLLPAAALPVKPVLLTLYETYFLPLDEALNPILTGFLLGLFPALEEGADYYDRIYALLDNLSNRIDKFYFYTCIWSATNLVAAARHSALTFILNHFDKRKTMEDQLYLMGSSVETMVSAVCICLQDREQSLVQRSILDFLLVCLPMHNKQLTKIDLMKIIMVALHVLLKRDMSLNRRIYAWFLGTEQSPLDNTTQQQQNINEIHSSTTSLAIYLPAKQLTSINTQQENHRSETLKTLNMLLDTFEPYFIWEFLTKNFDIIVTEQHDQMIMTAGSTIEQLCGIINMLLDTAALDSSTDIQSEHLPEMLYHLIKTMNNNISKFTADQLTLCVEVLLKILKKVVPTNSTHRLSMFHRTTSGDILSLSERNQSVLNLFDENLTDSDYDDDDDDDEGGDDDDDYYTETNPEQTSYTDNDNSTDTNNQFTSTSTTNELEESIVINEQQSLHDIERLLRHMVRKVEKQINKVNDENKKLLNQQPKPAVLTKTMLQSMNHLEKSITLYKIFFHRFIITFLIDNNRTTMYEKFQNIHSITQKKTNENILALFNHYQTQNEFQLKLNDNVDYYKRAFDDCCKLLIEFCCFQRQSSITDQSTLSKGKTDFDDWSIDLCVLSVCESGHFFIQTTAISVLIELLGYTLYICNPKSDKYSNEITTGTNLTLPENVSIIPSFNQEQVSLLINETLFFQHITAYLWEHLSDKYERQLNLKASRILSMLHSMLPNGDCEDLICNQLSSTHIKQYENECIIIDAYKRFFKLWNSTRDISIITYGHLSKTFERCLLIILSILNESNNRCLRSMVQQWTFDCFINGDMYRIFDIILIMLLHPDTARISVQKLHPVAHREYFHTRLFNSIDQSSNNPNFQAQESNISNDTDDTSVGDINEITFSVLIDDRNHDDYVGADDDDDDENFDDDDDEQEESDDEKRVCFEKKKIYCALKVKPDKPYFGK</sequence>
<dbReference type="GO" id="GO:0015031">
    <property type="term" value="P:protein transport"/>
    <property type="evidence" value="ECO:0007669"/>
    <property type="project" value="UniProtKB-KW"/>
</dbReference>
<feature type="compositionally biased region" description="Acidic residues" evidence="4">
    <location>
        <begin position="491"/>
        <end position="514"/>
    </location>
</feature>
<protein>
    <recommendedName>
        <fullName evidence="5">DOP1 N-terminal domain-containing protein</fullName>
    </recommendedName>
</protein>
<dbReference type="InterPro" id="IPR040314">
    <property type="entry name" value="DOP1"/>
</dbReference>
<keyword evidence="2" id="KW-0653">Protein transport</keyword>
<organism evidence="6 7">
    <name type="scientific">Rotaria magnacalcarata</name>
    <dbReference type="NCBI Taxonomy" id="392030"/>
    <lineage>
        <taxon>Eukaryota</taxon>
        <taxon>Metazoa</taxon>
        <taxon>Spiralia</taxon>
        <taxon>Gnathifera</taxon>
        <taxon>Rotifera</taxon>
        <taxon>Eurotatoria</taxon>
        <taxon>Bdelloidea</taxon>
        <taxon>Philodinida</taxon>
        <taxon>Philodinidae</taxon>
        <taxon>Rotaria</taxon>
    </lineage>
</organism>
<feature type="compositionally biased region" description="Acidic residues" evidence="4">
    <location>
        <begin position="1009"/>
        <end position="1031"/>
    </location>
</feature>
<feature type="compositionally biased region" description="Low complexity" evidence="4">
    <location>
        <begin position="522"/>
        <end position="544"/>
    </location>
</feature>
<dbReference type="AlphaFoldDB" id="A0A8S2LAK4"/>
<evidence type="ECO:0000259" key="5">
    <source>
        <dbReference type="Pfam" id="PF04118"/>
    </source>
</evidence>
<feature type="domain" description="DOP1 N-terminal" evidence="5">
    <location>
        <begin position="16"/>
        <end position="300"/>
    </location>
</feature>
<feature type="region of interest" description="Disordered" evidence="4">
    <location>
        <begin position="489"/>
        <end position="545"/>
    </location>
</feature>
<dbReference type="GO" id="GO:0005829">
    <property type="term" value="C:cytosol"/>
    <property type="evidence" value="ECO:0007669"/>
    <property type="project" value="GOC"/>
</dbReference>
<dbReference type="GO" id="GO:0005768">
    <property type="term" value="C:endosome"/>
    <property type="evidence" value="ECO:0007669"/>
    <property type="project" value="TreeGrafter"/>
</dbReference>
<evidence type="ECO:0000256" key="4">
    <source>
        <dbReference type="SAM" id="MobiDB-lite"/>
    </source>
</evidence>
<dbReference type="PANTHER" id="PTHR14042:SF24">
    <property type="entry name" value="PROTEIN DOPEY-1 HOMOLOG"/>
    <property type="match status" value="1"/>
</dbReference>
<comment type="similarity">
    <text evidence="3">Belongs to the DOP1 family.</text>
</comment>
<evidence type="ECO:0000256" key="1">
    <source>
        <dbReference type="ARBA" id="ARBA00022448"/>
    </source>
</evidence>
<gene>
    <name evidence="6" type="ORF">GIL414_LOCUS6065</name>
</gene>
<keyword evidence="1" id="KW-0813">Transport</keyword>
<proteinExistence type="inferred from homology"/>
<reference evidence="6" key="1">
    <citation type="submission" date="2021-02" db="EMBL/GenBank/DDBJ databases">
        <authorList>
            <person name="Nowell W R."/>
        </authorList>
    </citation>
    <scope>NUCLEOTIDE SEQUENCE</scope>
</reference>
<dbReference type="EMBL" id="CAJOBJ010001685">
    <property type="protein sequence ID" value="CAF3891366.1"/>
    <property type="molecule type" value="Genomic_DNA"/>
</dbReference>
<evidence type="ECO:0000313" key="6">
    <source>
        <dbReference type="EMBL" id="CAF3891366.1"/>
    </source>
</evidence>
<name>A0A8S2LAK4_9BILA</name>
<dbReference type="InterPro" id="IPR007249">
    <property type="entry name" value="DOP1_N"/>
</dbReference>
<accession>A0A8S2LAK4</accession>
<dbReference type="Pfam" id="PF04118">
    <property type="entry name" value="Dopey_N"/>
    <property type="match status" value="1"/>
</dbReference>
<feature type="region of interest" description="Disordered" evidence="4">
    <location>
        <begin position="1005"/>
        <end position="1034"/>
    </location>
</feature>
<evidence type="ECO:0000256" key="3">
    <source>
        <dbReference type="ARBA" id="ARBA00046326"/>
    </source>
</evidence>
<dbReference type="PANTHER" id="PTHR14042">
    <property type="entry name" value="DOPEY-RELATED"/>
    <property type="match status" value="1"/>
</dbReference>
<dbReference type="Proteomes" id="UP000681720">
    <property type="component" value="Unassembled WGS sequence"/>
</dbReference>
<comment type="caution">
    <text evidence="6">The sequence shown here is derived from an EMBL/GenBank/DDBJ whole genome shotgun (WGS) entry which is preliminary data.</text>
</comment>
<evidence type="ECO:0000313" key="7">
    <source>
        <dbReference type="Proteomes" id="UP000681720"/>
    </source>
</evidence>
<evidence type="ECO:0000256" key="2">
    <source>
        <dbReference type="ARBA" id="ARBA00022927"/>
    </source>
</evidence>
<dbReference type="GO" id="GO:0005802">
    <property type="term" value="C:trans-Golgi network"/>
    <property type="evidence" value="ECO:0007669"/>
    <property type="project" value="TreeGrafter"/>
</dbReference>
<dbReference type="GO" id="GO:0006895">
    <property type="term" value="P:Golgi to endosome transport"/>
    <property type="evidence" value="ECO:0007669"/>
    <property type="project" value="InterPro"/>
</dbReference>